<dbReference type="PROSITE" id="PS51257">
    <property type="entry name" value="PROKAR_LIPOPROTEIN"/>
    <property type="match status" value="1"/>
</dbReference>
<dbReference type="SUPFAM" id="SSF53098">
    <property type="entry name" value="Ribonuclease H-like"/>
    <property type="match status" value="1"/>
</dbReference>
<comment type="caution">
    <text evidence="1">The sequence shown here is derived from an EMBL/GenBank/DDBJ whole genome shotgun (WGS) entry which is preliminary data.</text>
</comment>
<keyword evidence="2" id="KW-1185">Reference proteome</keyword>
<evidence type="ECO:0000313" key="1">
    <source>
        <dbReference type="EMBL" id="GBN16232.1"/>
    </source>
</evidence>
<accession>A0A4Y2LNR4</accession>
<dbReference type="OrthoDB" id="422540at2759"/>
<protein>
    <recommendedName>
        <fullName evidence="3">Integrase catalytic domain-containing protein</fullName>
    </recommendedName>
</protein>
<proteinExistence type="predicted"/>
<dbReference type="InterPro" id="IPR036397">
    <property type="entry name" value="RNaseH_sf"/>
</dbReference>
<dbReference type="EMBL" id="BGPR01006120">
    <property type="protein sequence ID" value="GBN16232.1"/>
    <property type="molecule type" value="Genomic_DNA"/>
</dbReference>
<dbReference type="Proteomes" id="UP000499080">
    <property type="component" value="Unassembled WGS sequence"/>
</dbReference>
<organism evidence="1 2">
    <name type="scientific">Araneus ventricosus</name>
    <name type="common">Orbweaver spider</name>
    <name type="synonym">Epeira ventricosa</name>
    <dbReference type="NCBI Taxonomy" id="182803"/>
    <lineage>
        <taxon>Eukaryota</taxon>
        <taxon>Metazoa</taxon>
        <taxon>Ecdysozoa</taxon>
        <taxon>Arthropoda</taxon>
        <taxon>Chelicerata</taxon>
        <taxon>Arachnida</taxon>
        <taxon>Araneae</taxon>
        <taxon>Araneomorphae</taxon>
        <taxon>Entelegynae</taxon>
        <taxon>Araneoidea</taxon>
        <taxon>Araneidae</taxon>
        <taxon>Araneus</taxon>
    </lineage>
</organism>
<dbReference type="Gene3D" id="3.30.420.10">
    <property type="entry name" value="Ribonuclease H-like superfamily/Ribonuclease H"/>
    <property type="match status" value="1"/>
</dbReference>
<gene>
    <name evidence="1" type="ORF">AVEN_212586_1</name>
</gene>
<dbReference type="InterPro" id="IPR012337">
    <property type="entry name" value="RNaseH-like_sf"/>
</dbReference>
<evidence type="ECO:0000313" key="2">
    <source>
        <dbReference type="Proteomes" id="UP000499080"/>
    </source>
</evidence>
<evidence type="ECO:0008006" key="3">
    <source>
        <dbReference type="Google" id="ProtNLM"/>
    </source>
</evidence>
<sequence>MKEKHATFTTQQVGKLNLVGNFPLLSACFSHAHIGVVGPQSTVTGMTYLLTCEAFPVPDQSADTIALAFLLEWISRFGVPEKVTSGRGTNFQSNLFSSLAKF</sequence>
<dbReference type="AlphaFoldDB" id="A0A4Y2LNR4"/>
<reference evidence="1 2" key="1">
    <citation type="journal article" date="2019" name="Sci. Rep.">
        <title>Orb-weaving spider Araneus ventricosus genome elucidates the spidroin gene catalogue.</title>
        <authorList>
            <person name="Kono N."/>
            <person name="Nakamura H."/>
            <person name="Ohtoshi R."/>
            <person name="Moran D.A.P."/>
            <person name="Shinohara A."/>
            <person name="Yoshida Y."/>
            <person name="Fujiwara M."/>
            <person name="Mori M."/>
            <person name="Tomita M."/>
            <person name="Arakawa K."/>
        </authorList>
    </citation>
    <scope>NUCLEOTIDE SEQUENCE [LARGE SCALE GENOMIC DNA]</scope>
</reference>
<dbReference type="GO" id="GO:0003676">
    <property type="term" value="F:nucleic acid binding"/>
    <property type="evidence" value="ECO:0007669"/>
    <property type="project" value="InterPro"/>
</dbReference>
<name>A0A4Y2LNR4_ARAVE</name>